<evidence type="ECO:0000313" key="3">
    <source>
        <dbReference type="Proteomes" id="UP000245469"/>
    </source>
</evidence>
<dbReference type="InterPro" id="IPR012296">
    <property type="entry name" value="Nuclease_put_TT1808"/>
</dbReference>
<dbReference type="PANTHER" id="PTHR34107">
    <property type="entry name" value="SLL0198 PROTEIN-RELATED"/>
    <property type="match status" value="1"/>
</dbReference>
<reference evidence="2 3" key="1">
    <citation type="submission" date="2018-03" db="EMBL/GenBank/DDBJ databases">
        <title>Genomic Encyclopedia of Archaeal and Bacterial Type Strains, Phase II (KMG-II): from individual species to whole genera.</title>
        <authorList>
            <person name="Goeker M."/>
        </authorList>
    </citation>
    <scope>NUCLEOTIDE SEQUENCE [LARGE SCALE GENOMIC DNA]</scope>
    <source>
        <strain evidence="2 3">DSM 44889</strain>
    </source>
</reference>
<evidence type="ECO:0000313" key="2">
    <source>
        <dbReference type="EMBL" id="PWJ48153.1"/>
    </source>
</evidence>
<dbReference type="InterPro" id="IPR008538">
    <property type="entry name" value="Uma2"/>
</dbReference>
<dbReference type="CDD" id="cd06260">
    <property type="entry name" value="DUF820-like"/>
    <property type="match status" value="1"/>
</dbReference>
<accession>A0A315ZSM8</accession>
<dbReference type="PANTHER" id="PTHR34107:SF2">
    <property type="entry name" value="SLL0888 PROTEIN"/>
    <property type="match status" value="1"/>
</dbReference>
<dbReference type="GO" id="GO:0004519">
    <property type="term" value="F:endonuclease activity"/>
    <property type="evidence" value="ECO:0007669"/>
    <property type="project" value="UniProtKB-KW"/>
</dbReference>
<dbReference type="RefSeq" id="WP_109776139.1">
    <property type="nucleotide sequence ID" value="NZ_QGDQ01000032.1"/>
</dbReference>
<comment type="caution">
    <text evidence="2">The sequence shown here is derived from an EMBL/GenBank/DDBJ whole genome shotgun (WGS) entry which is preliminary data.</text>
</comment>
<proteinExistence type="predicted"/>
<keyword evidence="3" id="KW-1185">Reference proteome</keyword>
<dbReference type="Pfam" id="PF05685">
    <property type="entry name" value="Uma2"/>
    <property type="match status" value="1"/>
</dbReference>
<name>A0A315ZSM8_9ACTN</name>
<dbReference type="InterPro" id="IPR011335">
    <property type="entry name" value="Restrct_endonuc-II-like"/>
</dbReference>
<dbReference type="Proteomes" id="UP000245469">
    <property type="component" value="Unassembled WGS sequence"/>
</dbReference>
<keyword evidence="2" id="KW-0255">Endonuclease</keyword>
<dbReference type="AlphaFoldDB" id="A0A315ZSM8"/>
<dbReference type="Gene3D" id="3.90.1570.10">
    <property type="entry name" value="tt1808, chain A"/>
    <property type="match status" value="1"/>
</dbReference>
<feature type="domain" description="Putative restriction endonuclease" evidence="1">
    <location>
        <begin position="5"/>
        <end position="156"/>
    </location>
</feature>
<evidence type="ECO:0000259" key="1">
    <source>
        <dbReference type="Pfam" id="PF05685"/>
    </source>
</evidence>
<gene>
    <name evidence="2" type="ORF">BXY45_13233</name>
</gene>
<keyword evidence="2" id="KW-0540">Nuclease</keyword>
<dbReference type="EMBL" id="QGDQ01000032">
    <property type="protein sequence ID" value="PWJ48153.1"/>
    <property type="molecule type" value="Genomic_DNA"/>
</dbReference>
<protein>
    <submittedName>
        <fullName evidence="2">Putative restriction endonuclease</fullName>
    </submittedName>
</protein>
<dbReference type="OrthoDB" id="9799703at2"/>
<organism evidence="2 3">
    <name type="scientific">Quadrisphaera granulorum</name>
    <dbReference type="NCBI Taxonomy" id="317664"/>
    <lineage>
        <taxon>Bacteria</taxon>
        <taxon>Bacillati</taxon>
        <taxon>Actinomycetota</taxon>
        <taxon>Actinomycetes</taxon>
        <taxon>Kineosporiales</taxon>
        <taxon>Kineosporiaceae</taxon>
        <taxon>Quadrisphaera</taxon>
    </lineage>
</organism>
<dbReference type="SUPFAM" id="SSF52980">
    <property type="entry name" value="Restriction endonuclease-like"/>
    <property type="match status" value="1"/>
</dbReference>
<keyword evidence="2" id="KW-0378">Hydrolase</keyword>
<sequence length="168" mass="18594">MPYAEFLALGETKHHEYYDDVVTATSPSRRHVTVQSRLTRCLQDACPDGDDVLSEWGWQAAPQMVFEPDVMVFHADAPGPDLLREAPLLVVEVLSPSTRSEDVGRKRELYGLAGAAWYWLVDPQSDTLTVLRNDGGHFVDAARHPAAITVTVDEPFAVEIDCGALFAR</sequence>